<evidence type="ECO:0000259" key="10">
    <source>
        <dbReference type="Pfam" id="PF22638"/>
    </source>
</evidence>
<accession>A0A126QQS1</accession>
<dbReference type="InterPro" id="IPR001444">
    <property type="entry name" value="Flag_bb_rod_N"/>
</dbReference>
<dbReference type="Pfam" id="PF22638">
    <property type="entry name" value="FlgK_D1"/>
    <property type="match status" value="2"/>
</dbReference>
<dbReference type="PROSITE" id="PS00588">
    <property type="entry name" value="FLAGELLA_BB_ROD"/>
    <property type="match status" value="1"/>
</dbReference>
<dbReference type="InterPro" id="IPR053927">
    <property type="entry name" value="FlgK_helical"/>
</dbReference>
<organism evidence="12 14">
    <name type="scientific">Pseudodesulfovibrio indicus</name>
    <dbReference type="NCBI Taxonomy" id="1716143"/>
    <lineage>
        <taxon>Bacteria</taxon>
        <taxon>Pseudomonadati</taxon>
        <taxon>Thermodesulfobacteriota</taxon>
        <taxon>Desulfovibrionia</taxon>
        <taxon>Desulfovibrionales</taxon>
        <taxon>Desulfovibrionaceae</taxon>
    </lineage>
</organism>
<dbReference type="Proteomes" id="UP000295506">
    <property type="component" value="Unassembled WGS sequence"/>
</dbReference>
<evidence type="ECO:0000259" key="9">
    <source>
        <dbReference type="Pfam" id="PF06429"/>
    </source>
</evidence>
<evidence type="ECO:0000256" key="4">
    <source>
        <dbReference type="ARBA" id="ARBA00016244"/>
    </source>
</evidence>
<keyword evidence="5" id="KW-0964">Secreted</keyword>
<comment type="similarity">
    <text evidence="3">Belongs to the flagella basal body rod proteins family.</text>
</comment>
<evidence type="ECO:0000313" key="11">
    <source>
        <dbReference type="EMBL" id="AMK12149.1"/>
    </source>
</evidence>
<dbReference type="KEGG" id="dej:AWY79_14040"/>
<keyword evidence="12" id="KW-0966">Cell projection</keyword>
<dbReference type="GO" id="GO:0005576">
    <property type="term" value="C:extracellular region"/>
    <property type="evidence" value="ECO:0007669"/>
    <property type="project" value="UniProtKB-SubCell"/>
</dbReference>
<evidence type="ECO:0000256" key="1">
    <source>
        <dbReference type="ARBA" id="ARBA00004365"/>
    </source>
</evidence>
<sequence>MSFGANSILDMGRWALFASQVQLQVTGENIANVNTEGYSRRSVLLEEGPYIDYSPGQLGTGVKATEVVRHFDEMVEAMYLGQSALSDMWGNLFEQLKGVENLLNESSGTGVSDALSQYFNSWNEVSQRPDNYGARQTVLNDAATLISTLKQVDNDLSLMQQRVNKEISAQVDEANTLMQEIADLNNQIQVHQVDGQNNANALFDERARKLRSLAELMDIRTIDNGGGNLTVLTEAGQTLVDGESAFSLEFRAATKTKDLRTDSTFDGNVYFDGSDDFEYTIEFVASNAGDPVGQVGSGAGAAQFRVSLDGGVTWLANEDGSERHFSARGYDDRVNVEGLQIWFGSDTDSQGSGTGTFVDGDRFIISPHQGLYWVQNTSHAEEITPQTHFNGEANPQRLTGGSLTALMTFRDSYVGKYRSKLGELAESVIWETNRRHSQGAGLQAFTETEGTYRVDYIDKALASDSAGLAFGDRLQSGSSFMYVYNESTGLLASSAALDFDGNGMIFNPDIHTLEDVRDAFDRTFNGAINATIVNNQLRLEAEEGYTFAFGTDSAGLYAALGLNTFFKGSAPNTMAINEKVSGDLDYLATGHVNGAGEMNTGDNTTALSMYALREEDVTTSTAFEGTTKQSILDYYNGIVGNVGTDVNRAQFNANFYGTLAKDLDERQQQISGVNLDEEMSDLIKYQASYTAAAKLITTADQMLQTVLSLKS</sequence>
<gene>
    <name evidence="11" type="ORF">AWY79_14040</name>
    <name evidence="12" type="ORF">EDC59_105157</name>
</gene>
<dbReference type="Pfam" id="PF06429">
    <property type="entry name" value="Flg_bbr_C"/>
    <property type="match status" value="1"/>
</dbReference>
<dbReference type="RefSeq" id="WP_066805226.1">
    <property type="nucleotide sequence ID" value="NZ_CP014206.1"/>
</dbReference>
<feature type="domain" description="Flagellar basal body rod protein N-terminal" evidence="8">
    <location>
        <begin position="13"/>
        <end position="38"/>
    </location>
</feature>
<evidence type="ECO:0000256" key="7">
    <source>
        <dbReference type="SAM" id="Coils"/>
    </source>
</evidence>
<evidence type="ECO:0000259" key="8">
    <source>
        <dbReference type="Pfam" id="PF00460"/>
    </source>
</evidence>
<dbReference type="Pfam" id="PF00460">
    <property type="entry name" value="Flg_bb_rod"/>
    <property type="match status" value="1"/>
</dbReference>
<reference evidence="11 13" key="1">
    <citation type="journal article" date="2016" name="Front. Microbiol.">
        <title>Genome Sequence of the Piezophilic, Mesophilic Sulfate-Reducing Bacterium Desulfovibrio indicus J2T.</title>
        <authorList>
            <person name="Cao J."/>
            <person name="Maignien L."/>
            <person name="Shao Z."/>
            <person name="Alain K."/>
            <person name="Jebbar M."/>
        </authorList>
    </citation>
    <scope>NUCLEOTIDE SEQUENCE [LARGE SCALE GENOMIC DNA]</scope>
    <source>
        <strain evidence="11 13">J2</strain>
    </source>
</reference>
<dbReference type="SUPFAM" id="SSF64518">
    <property type="entry name" value="Phase 1 flagellin"/>
    <property type="match status" value="1"/>
</dbReference>
<dbReference type="GO" id="GO:0009424">
    <property type="term" value="C:bacterial-type flagellum hook"/>
    <property type="evidence" value="ECO:0007669"/>
    <property type="project" value="InterPro"/>
</dbReference>
<comment type="subcellular location">
    <subcellularLocation>
        <location evidence="1">Bacterial flagellum</location>
    </subcellularLocation>
    <subcellularLocation>
        <location evidence="2">Secreted</location>
    </subcellularLocation>
</comment>
<feature type="domain" description="Flagellar hook-associated protein FlgK helical" evidence="10">
    <location>
        <begin position="97"/>
        <end position="265"/>
    </location>
</feature>
<dbReference type="PANTHER" id="PTHR30033">
    <property type="entry name" value="FLAGELLAR HOOK-ASSOCIATED PROTEIN 1"/>
    <property type="match status" value="1"/>
</dbReference>
<reference evidence="12 14" key="2">
    <citation type="submission" date="2019-03" db="EMBL/GenBank/DDBJ databases">
        <title>Genomic Encyclopedia of Type Strains, Phase IV (KMG-IV): sequencing the most valuable type-strain genomes for metagenomic binning, comparative biology and taxonomic classification.</title>
        <authorList>
            <person name="Goeker M."/>
        </authorList>
    </citation>
    <scope>NUCLEOTIDE SEQUENCE [LARGE SCALE GENOMIC DNA]</scope>
    <source>
        <strain evidence="12 14">DSM 101483</strain>
    </source>
</reference>
<keyword evidence="12" id="KW-0282">Flagellum</keyword>
<name>A0A126QQS1_9BACT</name>
<feature type="domain" description="Flagellar hook-associated protein FlgK helical" evidence="10">
    <location>
        <begin position="391"/>
        <end position="443"/>
    </location>
</feature>
<keyword evidence="12" id="KW-0969">Cilium</keyword>
<dbReference type="Proteomes" id="UP000055611">
    <property type="component" value="Chromosome"/>
</dbReference>
<dbReference type="EMBL" id="SOBK01000005">
    <property type="protein sequence ID" value="TDT88754.1"/>
    <property type="molecule type" value="Genomic_DNA"/>
</dbReference>
<dbReference type="AlphaFoldDB" id="A0A126QQS1"/>
<dbReference type="PRINTS" id="PR01005">
    <property type="entry name" value="FLGHOOKAP1"/>
</dbReference>
<keyword evidence="7" id="KW-0175">Coiled coil</keyword>
<evidence type="ECO:0000313" key="12">
    <source>
        <dbReference type="EMBL" id="TDT88754.1"/>
    </source>
</evidence>
<proteinExistence type="inferred from homology"/>
<dbReference type="EMBL" id="CP014206">
    <property type="protein sequence ID" value="AMK12149.1"/>
    <property type="molecule type" value="Genomic_DNA"/>
</dbReference>
<dbReference type="InterPro" id="IPR019776">
    <property type="entry name" value="Flagellar_basal_body_rod_CS"/>
</dbReference>
<evidence type="ECO:0000256" key="2">
    <source>
        <dbReference type="ARBA" id="ARBA00004613"/>
    </source>
</evidence>
<feature type="domain" description="Flagellar basal-body/hook protein C-terminal" evidence="9">
    <location>
        <begin position="670"/>
        <end position="709"/>
    </location>
</feature>
<dbReference type="Gene3D" id="1.20.1330.10">
    <property type="entry name" value="f41 fragment of flagellin, N-terminal domain"/>
    <property type="match status" value="1"/>
</dbReference>
<dbReference type="PANTHER" id="PTHR30033:SF1">
    <property type="entry name" value="FLAGELLAR HOOK-ASSOCIATED PROTEIN 1"/>
    <property type="match status" value="1"/>
</dbReference>
<dbReference type="NCBIfam" id="TIGR02492">
    <property type="entry name" value="flgK_ends"/>
    <property type="match status" value="1"/>
</dbReference>
<evidence type="ECO:0000313" key="13">
    <source>
        <dbReference type="Proteomes" id="UP000055611"/>
    </source>
</evidence>
<dbReference type="InterPro" id="IPR002371">
    <property type="entry name" value="FlgK"/>
</dbReference>
<evidence type="ECO:0000313" key="14">
    <source>
        <dbReference type="Proteomes" id="UP000295506"/>
    </source>
</evidence>
<dbReference type="GO" id="GO:0044780">
    <property type="term" value="P:bacterial-type flagellum assembly"/>
    <property type="evidence" value="ECO:0007669"/>
    <property type="project" value="InterPro"/>
</dbReference>
<keyword evidence="13" id="KW-1185">Reference proteome</keyword>
<keyword evidence="6" id="KW-0975">Bacterial flagellum</keyword>
<dbReference type="OrthoDB" id="9802553at2"/>
<evidence type="ECO:0000256" key="6">
    <source>
        <dbReference type="ARBA" id="ARBA00023143"/>
    </source>
</evidence>
<protein>
    <recommendedName>
        <fullName evidence="4">Flagellar hook-associated protein 1</fullName>
    </recommendedName>
</protein>
<evidence type="ECO:0000256" key="3">
    <source>
        <dbReference type="ARBA" id="ARBA00009677"/>
    </source>
</evidence>
<dbReference type="GO" id="GO:0005198">
    <property type="term" value="F:structural molecule activity"/>
    <property type="evidence" value="ECO:0007669"/>
    <property type="project" value="InterPro"/>
</dbReference>
<dbReference type="InterPro" id="IPR010930">
    <property type="entry name" value="Flg_bb/hook_C_dom"/>
</dbReference>
<evidence type="ECO:0000256" key="5">
    <source>
        <dbReference type="ARBA" id="ARBA00022525"/>
    </source>
</evidence>
<feature type="coiled-coil region" evidence="7">
    <location>
        <begin position="167"/>
        <end position="194"/>
    </location>
</feature>